<gene>
    <name evidence="1" type="ORF">C488_08037</name>
</gene>
<accession>L9YT02</accession>
<reference evidence="1 2" key="1">
    <citation type="journal article" date="2014" name="PLoS Genet.">
        <title>Phylogenetically driven sequencing of extremely halophilic archaea reveals strategies for static and dynamic osmo-response.</title>
        <authorList>
            <person name="Becker E.A."/>
            <person name="Seitzer P.M."/>
            <person name="Tritt A."/>
            <person name="Larsen D."/>
            <person name="Krusor M."/>
            <person name="Yao A.I."/>
            <person name="Wu D."/>
            <person name="Madern D."/>
            <person name="Eisen J.A."/>
            <person name="Darling A.E."/>
            <person name="Facciotti M.T."/>
        </authorList>
    </citation>
    <scope>NUCLEOTIDE SEQUENCE [LARGE SCALE GENOMIC DNA]</scope>
    <source>
        <strain evidence="1 2">DSM 15624</strain>
    </source>
</reference>
<comment type="caution">
    <text evidence="1">The sequence shown here is derived from an EMBL/GenBank/DDBJ whole genome shotgun (WGS) entry which is preliminary data.</text>
</comment>
<evidence type="ECO:0000313" key="1">
    <source>
        <dbReference type="EMBL" id="ELY76587.1"/>
    </source>
</evidence>
<protein>
    <submittedName>
        <fullName evidence="1">Uncharacterized protein</fullName>
    </submittedName>
</protein>
<dbReference type="PATRIC" id="fig|797303.5.peg.1620"/>
<dbReference type="Proteomes" id="UP000011593">
    <property type="component" value="Unassembled WGS sequence"/>
</dbReference>
<dbReference type="AlphaFoldDB" id="L9YT02"/>
<keyword evidence="2" id="KW-1185">Reference proteome</keyword>
<dbReference type="EMBL" id="AOIE01000051">
    <property type="protein sequence ID" value="ELY76587.1"/>
    <property type="molecule type" value="Genomic_DNA"/>
</dbReference>
<organism evidence="1 2">
    <name type="scientific">Natrinema pellirubrum (strain DSM 15624 / CIP 106293 / JCM 10476 / NCIMB 786 / 157)</name>
    <dbReference type="NCBI Taxonomy" id="797303"/>
    <lineage>
        <taxon>Archaea</taxon>
        <taxon>Methanobacteriati</taxon>
        <taxon>Methanobacteriota</taxon>
        <taxon>Stenosarchaea group</taxon>
        <taxon>Halobacteria</taxon>
        <taxon>Halobacteriales</taxon>
        <taxon>Natrialbaceae</taxon>
        <taxon>Natrinema</taxon>
    </lineage>
</organism>
<sequence length="60" mass="6889">MFSSWTGNCFRTLEFTDLSLSLSFKQFVPPTPFTSDIVDTVLAIDREMLATVIDLLEHQY</sequence>
<evidence type="ECO:0000313" key="2">
    <source>
        <dbReference type="Proteomes" id="UP000011593"/>
    </source>
</evidence>
<proteinExistence type="predicted"/>
<name>L9YT02_NATP1</name>